<accession>A0A0B8SZB3</accession>
<comment type="caution">
    <text evidence="2">The sequence shown here is derived from an EMBL/GenBank/DDBJ whole genome shotgun (WGS) entry which is preliminary data.</text>
</comment>
<dbReference type="PROSITE" id="PS51257">
    <property type="entry name" value="PROKAR_LIPOPROTEIN"/>
    <property type="match status" value="1"/>
</dbReference>
<reference evidence="2 3" key="2">
    <citation type="journal article" date="2015" name="PLoS ONE">
        <title>Whole-Genome Optical Mapping and Finished Genome Sequence of Sphingobacterium deserti sp. nov., a New Species Isolated from the Western Desert of China.</title>
        <authorList>
            <person name="Teng C."/>
            <person name="Zhou Z."/>
            <person name="Molnar I."/>
            <person name="Li X."/>
            <person name="Tang R."/>
            <person name="Chen M."/>
            <person name="Wang L."/>
            <person name="Su S."/>
            <person name="Zhang W."/>
            <person name="Lin M."/>
        </authorList>
    </citation>
    <scope>NUCLEOTIDE SEQUENCE [LARGE SCALE GENOMIC DNA]</scope>
    <source>
        <strain evidence="3">ACCC05744</strain>
    </source>
</reference>
<feature type="domain" description="NodB homology" evidence="1">
    <location>
        <begin position="105"/>
        <end position="198"/>
    </location>
</feature>
<dbReference type="SUPFAM" id="SSF88713">
    <property type="entry name" value="Glycoside hydrolase/deacetylase"/>
    <property type="match status" value="1"/>
</dbReference>
<dbReference type="Pfam" id="PF01522">
    <property type="entry name" value="Polysacc_deac_1"/>
    <property type="match status" value="1"/>
</dbReference>
<dbReference type="GO" id="GO:0005975">
    <property type="term" value="P:carbohydrate metabolic process"/>
    <property type="evidence" value="ECO:0007669"/>
    <property type="project" value="InterPro"/>
</dbReference>
<keyword evidence="3" id="KW-1185">Reference proteome</keyword>
<dbReference type="PATRIC" id="fig|1229276.3.peg.3614"/>
<dbReference type="GO" id="GO:0016810">
    <property type="term" value="F:hydrolase activity, acting on carbon-nitrogen (but not peptide) bonds"/>
    <property type="evidence" value="ECO:0007669"/>
    <property type="project" value="InterPro"/>
</dbReference>
<gene>
    <name evidence="2" type="ORF">DI53_3500</name>
</gene>
<dbReference type="InterPro" id="IPR002509">
    <property type="entry name" value="NODB_dom"/>
</dbReference>
<evidence type="ECO:0000259" key="1">
    <source>
        <dbReference type="Pfam" id="PF01522"/>
    </source>
</evidence>
<dbReference type="AlphaFoldDB" id="A0A0B8SZB3"/>
<dbReference type="EMBL" id="JJMU01000065">
    <property type="protein sequence ID" value="KGE12761.1"/>
    <property type="molecule type" value="Genomic_DNA"/>
</dbReference>
<sequence>MRNGVKSLFTFGGVFYLMWLASCSGSMDSRAANPSQDSLKLAVVSDSKTDTLPSCTGSLTKRWREPVHLMVDTVNPISKDSLAKAIRLERRRVRDSVRLALDQLPKHIYFTFDDGPLRGSKAIDSIAKARKIKINAFLVGKHAFMSKGLKRDYQKYYDNPLVECYNHSYTHGNNKFTTFYSNAVGAYNDFEKNETDLKLQHKIIRLPGRNIWIYDDIRRIDLQSGASTADMLYTNGYKIFGWDVEWKIHGLTGKPIQSVHEIYTRIRNYMNNKSSMEPNNVVLLMHDDMFQNKKGQQLLSSLIDTIQTHTDYRFEFMQDYPFRY</sequence>
<organism evidence="2 3">
    <name type="scientific">Sphingobacterium deserti</name>
    <dbReference type="NCBI Taxonomy" id="1229276"/>
    <lineage>
        <taxon>Bacteria</taxon>
        <taxon>Pseudomonadati</taxon>
        <taxon>Bacteroidota</taxon>
        <taxon>Sphingobacteriia</taxon>
        <taxon>Sphingobacteriales</taxon>
        <taxon>Sphingobacteriaceae</taxon>
        <taxon>Sphingobacterium</taxon>
    </lineage>
</organism>
<dbReference type="InterPro" id="IPR011330">
    <property type="entry name" value="Glyco_hydro/deAcase_b/a-brl"/>
</dbReference>
<evidence type="ECO:0000313" key="3">
    <source>
        <dbReference type="Proteomes" id="UP000031802"/>
    </source>
</evidence>
<dbReference type="Gene3D" id="3.20.20.370">
    <property type="entry name" value="Glycoside hydrolase/deacetylase"/>
    <property type="match status" value="1"/>
</dbReference>
<name>A0A0B8SZB3_9SPHI</name>
<evidence type="ECO:0000313" key="2">
    <source>
        <dbReference type="EMBL" id="KGE12761.1"/>
    </source>
</evidence>
<dbReference type="Proteomes" id="UP000031802">
    <property type="component" value="Unassembled WGS sequence"/>
</dbReference>
<reference evidence="3" key="1">
    <citation type="submission" date="2014-04" db="EMBL/GenBank/DDBJ databases">
        <title>Whole-Genome optical mapping and complete genome sequence of Sphingobacterium deserti sp. nov., a new spaces isolated from desert in the west of China.</title>
        <authorList>
            <person name="Teng C."/>
            <person name="Zhou Z."/>
            <person name="Li X."/>
            <person name="Chen M."/>
            <person name="Lin M."/>
            <person name="Wang L."/>
            <person name="Su S."/>
            <person name="Zhang C."/>
            <person name="Zhang W."/>
        </authorList>
    </citation>
    <scope>NUCLEOTIDE SEQUENCE [LARGE SCALE GENOMIC DNA]</scope>
    <source>
        <strain evidence="3">ACCC05744</strain>
    </source>
</reference>
<dbReference type="eggNOG" id="COG0726">
    <property type="taxonomic scope" value="Bacteria"/>
</dbReference>
<protein>
    <submittedName>
        <fullName evidence="2">Polysaccharide deacetylase</fullName>
    </submittedName>
</protein>
<dbReference type="STRING" id="1229276.DI53_3500"/>
<proteinExistence type="predicted"/>